<evidence type="ECO:0000313" key="2">
    <source>
        <dbReference type="EMBL" id="MXO71163.1"/>
    </source>
</evidence>
<sequence length="143" mass="15657">MDRHKRRIALLGRLVQLREVERRHAASSAAEAQGAHGKLQQLYTRSGEIAASHAARSDAGNGAELAGQLGFLSGLNAIMRDTRKAEAEAALAAERALLRLREADRRRERVSERLGEERRAADRTNLAKESAASAILARKLKGR</sequence>
<gene>
    <name evidence="2" type="ORF">GRI99_05865</name>
</gene>
<dbReference type="RefSeq" id="WP_160771105.1">
    <property type="nucleotide sequence ID" value="NZ_WTYV01000002.1"/>
</dbReference>
<comment type="caution">
    <text evidence="2">The sequence shown here is derived from an EMBL/GenBank/DDBJ whole genome shotgun (WGS) entry which is preliminary data.</text>
</comment>
<organism evidence="2 3">
    <name type="scientific">Alteraurantiacibacter buctensis</name>
    <dbReference type="NCBI Taxonomy" id="1503981"/>
    <lineage>
        <taxon>Bacteria</taxon>
        <taxon>Pseudomonadati</taxon>
        <taxon>Pseudomonadota</taxon>
        <taxon>Alphaproteobacteria</taxon>
        <taxon>Sphingomonadales</taxon>
        <taxon>Erythrobacteraceae</taxon>
        <taxon>Alteraurantiacibacter</taxon>
    </lineage>
</organism>
<dbReference type="Proteomes" id="UP000466966">
    <property type="component" value="Unassembled WGS sequence"/>
</dbReference>
<keyword evidence="3" id="KW-1185">Reference proteome</keyword>
<accession>A0A844YZM2</accession>
<protein>
    <recommendedName>
        <fullName evidence="4">Flagellar FliJ protein</fullName>
    </recommendedName>
</protein>
<evidence type="ECO:0000256" key="1">
    <source>
        <dbReference type="SAM" id="MobiDB-lite"/>
    </source>
</evidence>
<name>A0A844YZM2_9SPHN</name>
<feature type="region of interest" description="Disordered" evidence="1">
    <location>
        <begin position="106"/>
        <end position="125"/>
    </location>
</feature>
<dbReference type="EMBL" id="WTYV01000002">
    <property type="protein sequence ID" value="MXO71163.1"/>
    <property type="molecule type" value="Genomic_DNA"/>
</dbReference>
<evidence type="ECO:0000313" key="3">
    <source>
        <dbReference type="Proteomes" id="UP000466966"/>
    </source>
</evidence>
<proteinExistence type="predicted"/>
<reference evidence="2 3" key="1">
    <citation type="submission" date="2019-12" db="EMBL/GenBank/DDBJ databases">
        <title>Genomic-based taxomic classification of the family Erythrobacteraceae.</title>
        <authorList>
            <person name="Xu L."/>
        </authorList>
    </citation>
    <scope>NUCLEOTIDE SEQUENCE [LARGE SCALE GENOMIC DNA]</scope>
    <source>
        <strain evidence="2 3">M0322</strain>
    </source>
</reference>
<dbReference type="AlphaFoldDB" id="A0A844YZM2"/>
<evidence type="ECO:0008006" key="4">
    <source>
        <dbReference type="Google" id="ProtNLM"/>
    </source>
</evidence>